<dbReference type="GO" id="GO:0007606">
    <property type="term" value="P:sensory perception of chemical stimulus"/>
    <property type="evidence" value="ECO:0007669"/>
    <property type="project" value="UniProtKB-UniRule"/>
</dbReference>
<feature type="transmembrane region" description="Helical" evidence="6">
    <location>
        <begin position="118"/>
        <end position="137"/>
    </location>
</feature>
<reference evidence="8" key="1">
    <citation type="submission" date="2010-08" db="EMBL/GenBank/DDBJ databases">
        <authorList>
            <consortium name="Caenorhabditis japonica Sequencing Consortium"/>
            <person name="Wilson R.K."/>
        </authorList>
    </citation>
    <scope>NUCLEOTIDE SEQUENCE [LARGE SCALE GENOMIC DNA]</scope>
    <source>
        <strain evidence="8">DF5081</strain>
    </source>
</reference>
<protein>
    <recommendedName>
        <fullName evidence="6">Serpentine receptor class gamma</fullName>
    </recommendedName>
</protein>
<dbReference type="AlphaFoldDB" id="A0A8R1HSK9"/>
<dbReference type="InterPro" id="IPR000609">
    <property type="entry name" value="7TM_GPCR_serpentine_rcpt_Srg"/>
</dbReference>
<keyword evidence="3 6" id="KW-0812">Transmembrane</keyword>
<comment type="subcellular location">
    <subcellularLocation>
        <location evidence="1">Membrane</location>
        <topology evidence="1">Multi-pass membrane protein</topology>
    </subcellularLocation>
</comment>
<feature type="transmembrane region" description="Helical" evidence="6">
    <location>
        <begin position="33"/>
        <end position="53"/>
    </location>
</feature>
<dbReference type="EnsemblMetazoa" id="CJA05989.1">
    <property type="protein sequence ID" value="CJA05989.1"/>
    <property type="gene ID" value="WBGene00125193"/>
</dbReference>
<dbReference type="GO" id="GO:0004888">
    <property type="term" value="F:transmembrane signaling receptor activity"/>
    <property type="evidence" value="ECO:0007669"/>
    <property type="project" value="InterPro"/>
</dbReference>
<keyword evidence="4 6" id="KW-1133">Transmembrane helix</keyword>
<evidence type="ECO:0000256" key="3">
    <source>
        <dbReference type="ARBA" id="ARBA00022692"/>
    </source>
</evidence>
<dbReference type="PANTHER" id="PTHR31552">
    <property type="entry name" value="SERPENTINE RECEPTOR CLASS GAMMA"/>
    <property type="match status" value="1"/>
</dbReference>
<evidence type="ECO:0000313" key="7">
    <source>
        <dbReference type="EnsemblMetazoa" id="CJA05989.1"/>
    </source>
</evidence>
<dbReference type="PANTHER" id="PTHR31552:SF14">
    <property type="entry name" value="SERPENTINE RECEPTOR CLASS GAMMA-33"/>
    <property type="match status" value="1"/>
</dbReference>
<evidence type="ECO:0000256" key="4">
    <source>
        <dbReference type="ARBA" id="ARBA00022989"/>
    </source>
</evidence>
<evidence type="ECO:0000256" key="5">
    <source>
        <dbReference type="ARBA" id="ARBA00023136"/>
    </source>
</evidence>
<evidence type="ECO:0000256" key="2">
    <source>
        <dbReference type="ARBA" id="ARBA00005692"/>
    </source>
</evidence>
<keyword evidence="8" id="KW-1185">Reference proteome</keyword>
<feature type="transmembrane region" description="Helical" evidence="6">
    <location>
        <begin position="6"/>
        <end position="26"/>
    </location>
</feature>
<dbReference type="Proteomes" id="UP000005237">
    <property type="component" value="Unassembled WGS sequence"/>
</dbReference>
<feature type="transmembrane region" description="Helical" evidence="6">
    <location>
        <begin position="83"/>
        <end position="106"/>
    </location>
</feature>
<reference evidence="7" key="2">
    <citation type="submission" date="2022-06" db="UniProtKB">
        <authorList>
            <consortium name="EnsemblMetazoa"/>
        </authorList>
    </citation>
    <scope>IDENTIFICATION</scope>
    <source>
        <strain evidence="7">DF5081</strain>
    </source>
</reference>
<dbReference type="GO" id="GO:0016020">
    <property type="term" value="C:membrane"/>
    <property type="evidence" value="ECO:0007669"/>
    <property type="project" value="UniProtKB-SubCell"/>
</dbReference>
<comment type="similarity">
    <text evidence="2 6">Belongs to the nematode receptor-like protein srg family.</text>
</comment>
<accession>A0A8R1HSK9</accession>
<keyword evidence="5 6" id="KW-0472">Membrane</keyword>
<evidence type="ECO:0000256" key="1">
    <source>
        <dbReference type="ARBA" id="ARBA00004141"/>
    </source>
</evidence>
<dbReference type="Pfam" id="PF02118">
    <property type="entry name" value="Srg"/>
    <property type="match status" value="1"/>
</dbReference>
<name>A0A8R1HSK9_CAEJA</name>
<feature type="transmembrane region" description="Helical" evidence="6">
    <location>
        <begin position="157"/>
        <end position="177"/>
    </location>
</feature>
<proteinExistence type="inferred from homology"/>
<comment type="caution">
    <text evidence="6">Lacks conserved residue(s) required for the propagation of feature annotation.</text>
</comment>
<evidence type="ECO:0000313" key="8">
    <source>
        <dbReference type="Proteomes" id="UP000005237"/>
    </source>
</evidence>
<evidence type="ECO:0000256" key="6">
    <source>
        <dbReference type="RuleBase" id="RU280813"/>
    </source>
</evidence>
<organism evidence="7 8">
    <name type="scientific">Caenorhabditis japonica</name>
    <dbReference type="NCBI Taxonomy" id="281687"/>
    <lineage>
        <taxon>Eukaryota</taxon>
        <taxon>Metazoa</taxon>
        <taxon>Ecdysozoa</taxon>
        <taxon>Nematoda</taxon>
        <taxon>Chromadorea</taxon>
        <taxon>Rhabditida</taxon>
        <taxon>Rhabditina</taxon>
        <taxon>Rhabditomorpha</taxon>
        <taxon>Rhabditoidea</taxon>
        <taxon>Rhabditidae</taxon>
        <taxon>Peloderinae</taxon>
        <taxon>Caenorhabditis</taxon>
    </lineage>
</organism>
<sequence>MGYVQFLMIFLTSVNRFSMIFWRITYERTWNKYFYLILLCVVLFPIPFTWTVLTGEAYYVYIPSLDNFKVTSTMNRDLVYNQLVLFFAFITIMTAIINIASFYYLSCITSKISIAERNLLFMSGSLFLIQLIADVNTTLSRLDKNQDMVLSQIATTLLPYISDGLTFIHPWLLLLCSSRARTRFLKMYIPGYSKLEKRTNSISIFLPTTTSRKSLQSRNLF</sequence>